<proteinExistence type="predicted"/>
<sequence>MVTGGRRELVGWSHASSNSSTWCLAISDQQQRVRNTAMVAGDIRMRGREGHLHLLTSSAPQALPCSPPYAVAPVKPPTGDLAPHRYRWR</sequence>
<gene>
    <name evidence="1" type="ORF">LVIROSA_LOCUS24835</name>
</gene>
<protein>
    <submittedName>
        <fullName evidence="1">Uncharacterized protein</fullName>
    </submittedName>
</protein>
<dbReference type="EMBL" id="CAKMRJ010004445">
    <property type="protein sequence ID" value="CAH1438583.1"/>
    <property type="molecule type" value="Genomic_DNA"/>
</dbReference>
<accession>A0AAU9NLD4</accession>
<evidence type="ECO:0000313" key="1">
    <source>
        <dbReference type="EMBL" id="CAH1438583.1"/>
    </source>
</evidence>
<dbReference type="Proteomes" id="UP001157418">
    <property type="component" value="Unassembled WGS sequence"/>
</dbReference>
<evidence type="ECO:0000313" key="2">
    <source>
        <dbReference type="Proteomes" id="UP001157418"/>
    </source>
</evidence>
<comment type="caution">
    <text evidence="1">The sequence shown here is derived from an EMBL/GenBank/DDBJ whole genome shotgun (WGS) entry which is preliminary data.</text>
</comment>
<reference evidence="1 2" key="1">
    <citation type="submission" date="2022-01" db="EMBL/GenBank/DDBJ databases">
        <authorList>
            <person name="Xiong W."/>
            <person name="Schranz E."/>
        </authorList>
    </citation>
    <scope>NUCLEOTIDE SEQUENCE [LARGE SCALE GENOMIC DNA]</scope>
</reference>
<name>A0AAU9NLD4_9ASTR</name>
<keyword evidence="2" id="KW-1185">Reference proteome</keyword>
<organism evidence="1 2">
    <name type="scientific">Lactuca virosa</name>
    <dbReference type="NCBI Taxonomy" id="75947"/>
    <lineage>
        <taxon>Eukaryota</taxon>
        <taxon>Viridiplantae</taxon>
        <taxon>Streptophyta</taxon>
        <taxon>Embryophyta</taxon>
        <taxon>Tracheophyta</taxon>
        <taxon>Spermatophyta</taxon>
        <taxon>Magnoliopsida</taxon>
        <taxon>eudicotyledons</taxon>
        <taxon>Gunneridae</taxon>
        <taxon>Pentapetalae</taxon>
        <taxon>asterids</taxon>
        <taxon>campanulids</taxon>
        <taxon>Asterales</taxon>
        <taxon>Asteraceae</taxon>
        <taxon>Cichorioideae</taxon>
        <taxon>Cichorieae</taxon>
        <taxon>Lactucinae</taxon>
        <taxon>Lactuca</taxon>
    </lineage>
</organism>
<dbReference type="AlphaFoldDB" id="A0AAU9NLD4"/>